<dbReference type="EMBL" id="CP029254">
    <property type="protein sequence ID" value="AWK09103.1"/>
    <property type="molecule type" value="Genomic_DNA"/>
</dbReference>
<evidence type="ECO:0000313" key="1">
    <source>
        <dbReference type="EMBL" id="AWK09103.1"/>
    </source>
</evidence>
<accession>A0ABM6V549</accession>
<dbReference type="Gene3D" id="2.30.110.10">
    <property type="entry name" value="Electron Transport, Fmn-binding Protein, Chain A"/>
    <property type="match status" value="1"/>
</dbReference>
<dbReference type="Proteomes" id="UP000245051">
    <property type="component" value="Chromosome"/>
</dbReference>
<keyword evidence="2" id="KW-1185">Reference proteome</keyword>
<dbReference type="InterPro" id="IPR004378">
    <property type="entry name" value="F420H2_quin_Rdtase"/>
</dbReference>
<sequence>MNHSAPRPRRPAPPAGWRRRAARLPVRLFRIGLGPLFGGRLLLLVHTGRLTGAARTAVLEVVEHTASPCSWTVASGYGPEAQWYRNLGHTPRATVQSGRRFHAVTARFLPAEDGGQIMARYAEARPRTAARLCAYLGLGADGTPEGYREAGRLIPFVRLECDPACHRPRGRGRASGG</sequence>
<name>A0ABM6V549_9ACTN</name>
<reference evidence="1 2" key="1">
    <citation type="submission" date="2018-05" db="EMBL/GenBank/DDBJ databases">
        <title>Complete genome sequence of the Type Strain of Streptomyces spongiicola HNM0071, the producer of staurosporine.</title>
        <authorList>
            <person name="Zhou S."/>
            <person name="Huang X."/>
        </authorList>
    </citation>
    <scope>NUCLEOTIDE SEQUENCE [LARGE SCALE GENOMIC DNA]</scope>
    <source>
        <strain evidence="1 2">HNM0071</strain>
    </source>
</reference>
<evidence type="ECO:0000313" key="2">
    <source>
        <dbReference type="Proteomes" id="UP000245051"/>
    </source>
</evidence>
<dbReference type="Pfam" id="PF04075">
    <property type="entry name" value="F420H2_quin_red"/>
    <property type="match status" value="1"/>
</dbReference>
<dbReference type="RefSeq" id="WP_109294084.1">
    <property type="nucleotide sequence ID" value="NZ_CP029254.1"/>
</dbReference>
<proteinExistence type="predicted"/>
<organism evidence="1 2">
    <name type="scientific">Streptomyces spongiicola</name>
    <dbReference type="NCBI Taxonomy" id="1690221"/>
    <lineage>
        <taxon>Bacteria</taxon>
        <taxon>Bacillati</taxon>
        <taxon>Actinomycetota</taxon>
        <taxon>Actinomycetes</taxon>
        <taxon>Kitasatosporales</taxon>
        <taxon>Streptomycetaceae</taxon>
        <taxon>Streptomyces</taxon>
    </lineage>
</organism>
<protein>
    <submittedName>
        <fullName evidence="1">Nitroreductase family deazaflavin-dependent oxidoreductase</fullName>
    </submittedName>
</protein>
<dbReference type="NCBIfam" id="TIGR00026">
    <property type="entry name" value="hi_GC_TIGR00026"/>
    <property type="match status" value="1"/>
</dbReference>
<dbReference type="InterPro" id="IPR012349">
    <property type="entry name" value="Split_barrel_FMN-bd"/>
</dbReference>
<gene>
    <name evidence="1" type="ORF">DDQ41_09425</name>
</gene>